<dbReference type="FunFam" id="3.30.420.10:FF:000059">
    <property type="entry name" value="Exosome complex exonuclease Rrp6"/>
    <property type="match status" value="1"/>
</dbReference>
<dbReference type="InterPro" id="IPR045092">
    <property type="entry name" value="Rrp6-like"/>
</dbReference>
<keyword evidence="6" id="KW-0269">Exonuclease</keyword>
<sequence>MMDLSDDFKSLQEIVSAALVSATRISTKISAEDLGFQRSLDPNIGNSLDTQNARLLSLVGRLLANAAKGSEVVAPNLRDLDAVEGNWRGVVDVIDSLLEKADTSLDEYTGVVKRLSPGQEQTPALKQRLPKLTNAFRTKDLPKPQVLFENVPQNNATGGFEPLITSKPHAKISFQDSIRQFIDEKGNQQYQHPYQSEIESYKYPTSVYTRAEPIPYQPFETTTATFVDTPEALAAMLAELKTAKEIAIDLEHHDNRSYIGLVSLMQISTRNKDWIVDTLKPWRRRLECLNEVFADPSILKVLHGAFMDIIWLQRDFGLYVVGLFDTHHAARALGYAGGSLAFLLQKFVNFNAQKQYQIADWRIRPLPAEMFDYARSDTHFLLYIYDNMRNELIETSDFSDPEKDRILRVFEKSQETALQRYEHPIYDLGLGQGPAGWYRLLSRTPVEFSKEQFSVFKAVHQWRDTVARQEDESTHYVMANHTVFSIARIMPLDKATLLGVAQPISPTVRLRAHELVATISKAKTEGANGPEMNSVITLVEGARERAPPQDAYQSLAIDPTLIVKPAPTIATLETLPLRIHSSQFWGKTFTNSIWEQRCTAATTNICLALPLPQLSAEVFADPTDVTTQDEKFAVDPGARAEHAFVGKNERSNRKQDDEVFIVKKLGGDRKRKIGEVVENARQPANVSPSSPPTNPATRSPLGDENAEADELSIWDDKGRRKAEKKAAKRLKKQKTVLNRDAVYGEQSSEGKGVEPFDYTNAPSVLHAHQNESKGGKKEKEFNPYAKALDAPKGLGRSQRESAGRSKTFK</sequence>
<feature type="compositionally biased region" description="Basic and acidic residues" evidence="9">
    <location>
        <begin position="768"/>
        <end position="781"/>
    </location>
</feature>
<dbReference type="GO" id="GO:0071040">
    <property type="term" value="P:nuclear polyadenylation-dependent antisense transcript catabolic process"/>
    <property type="evidence" value="ECO:0007669"/>
    <property type="project" value="TreeGrafter"/>
</dbReference>
<dbReference type="InterPro" id="IPR012337">
    <property type="entry name" value="RNaseH-like_sf"/>
</dbReference>
<evidence type="ECO:0000256" key="1">
    <source>
        <dbReference type="ARBA" id="ARBA00004123"/>
    </source>
</evidence>
<accession>A0A8E2EDC2</accession>
<dbReference type="InterPro" id="IPR002562">
    <property type="entry name" value="3'-5'_exonuclease_dom"/>
</dbReference>
<dbReference type="PROSITE" id="PS50967">
    <property type="entry name" value="HRDC"/>
    <property type="match status" value="1"/>
</dbReference>
<dbReference type="GO" id="GO:0071035">
    <property type="term" value="P:nuclear polyadenylation-dependent rRNA catabolic process"/>
    <property type="evidence" value="ECO:0007669"/>
    <property type="project" value="TreeGrafter"/>
</dbReference>
<dbReference type="InterPro" id="IPR002121">
    <property type="entry name" value="HRDC_dom"/>
</dbReference>
<dbReference type="FunFam" id="1.10.150.80:FF:000001">
    <property type="entry name" value="Putative exosome component 10"/>
    <property type="match status" value="1"/>
</dbReference>
<dbReference type="GO" id="GO:0003727">
    <property type="term" value="F:single-stranded RNA binding"/>
    <property type="evidence" value="ECO:0007669"/>
    <property type="project" value="TreeGrafter"/>
</dbReference>
<evidence type="ECO:0000256" key="6">
    <source>
        <dbReference type="ARBA" id="ARBA00022839"/>
    </source>
</evidence>
<dbReference type="GO" id="GO:0071037">
    <property type="term" value="P:nuclear polyadenylation-dependent snRNA catabolic process"/>
    <property type="evidence" value="ECO:0007669"/>
    <property type="project" value="TreeGrafter"/>
</dbReference>
<dbReference type="GO" id="GO:0000467">
    <property type="term" value="P:exonucleolytic trimming to generate mature 3'-end of 5.8S rRNA from tricistronic rRNA transcript (SSU-rRNA, 5.8S rRNA, LSU-rRNA)"/>
    <property type="evidence" value="ECO:0007669"/>
    <property type="project" value="InterPro"/>
</dbReference>
<dbReference type="Pfam" id="PF00570">
    <property type="entry name" value="HRDC"/>
    <property type="match status" value="1"/>
</dbReference>
<evidence type="ECO:0000313" key="11">
    <source>
        <dbReference type="EMBL" id="OCK81478.1"/>
    </source>
</evidence>
<evidence type="ECO:0000256" key="4">
    <source>
        <dbReference type="ARBA" id="ARBA00022801"/>
    </source>
</evidence>
<dbReference type="CDD" id="cd06147">
    <property type="entry name" value="Rrp6p_like_exo"/>
    <property type="match status" value="1"/>
</dbReference>
<dbReference type="SUPFAM" id="SSF53098">
    <property type="entry name" value="Ribonuclease H-like"/>
    <property type="match status" value="1"/>
</dbReference>
<feature type="region of interest" description="Disordered" evidence="9">
    <location>
        <begin position="673"/>
        <end position="809"/>
    </location>
</feature>
<dbReference type="GO" id="GO:0000166">
    <property type="term" value="F:nucleotide binding"/>
    <property type="evidence" value="ECO:0007669"/>
    <property type="project" value="InterPro"/>
</dbReference>
<dbReference type="EMBL" id="KV744919">
    <property type="protein sequence ID" value="OCK81478.1"/>
    <property type="molecule type" value="Genomic_DNA"/>
</dbReference>
<dbReference type="SMART" id="SM00474">
    <property type="entry name" value="35EXOc"/>
    <property type="match status" value="1"/>
</dbReference>
<dbReference type="GO" id="GO:0000175">
    <property type="term" value="F:3'-5'-RNA exonuclease activity"/>
    <property type="evidence" value="ECO:0007669"/>
    <property type="project" value="InterPro"/>
</dbReference>
<evidence type="ECO:0000256" key="8">
    <source>
        <dbReference type="ARBA" id="ARBA00043957"/>
    </source>
</evidence>
<evidence type="ECO:0000256" key="2">
    <source>
        <dbReference type="ARBA" id="ARBA00022552"/>
    </source>
</evidence>
<dbReference type="PANTHER" id="PTHR12124:SF47">
    <property type="entry name" value="EXOSOME COMPONENT 10"/>
    <property type="match status" value="1"/>
</dbReference>
<comment type="subcellular location">
    <subcellularLocation>
        <location evidence="1">Nucleus</location>
    </subcellularLocation>
</comment>
<dbReference type="InterPro" id="IPR049559">
    <property type="entry name" value="Rrp6p-like_exo"/>
</dbReference>
<keyword evidence="5" id="KW-0271">Exosome</keyword>
<keyword evidence="4" id="KW-0378">Hydrolase</keyword>
<dbReference type="SUPFAM" id="SSF47819">
    <property type="entry name" value="HRDC-like"/>
    <property type="match status" value="1"/>
</dbReference>
<evidence type="ECO:0000256" key="7">
    <source>
        <dbReference type="ARBA" id="ARBA00023242"/>
    </source>
</evidence>
<dbReference type="AlphaFoldDB" id="A0A8E2EDC2"/>
<dbReference type="GO" id="GO:0071038">
    <property type="term" value="P:TRAMP-dependent tRNA surveillance pathway"/>
    <property type="evidence" value="ECO:0007669"/>
    <property type="project" value="TreeGrafter"/>
</dbReference>
<proteinExistence type="inferred from homology"/>
<keyword evidence="7" id="KW-0539">Nucleus</keyword>
<feature type="compositionally biased region" description="Acidic residues" evidence="9">
    <location>
        <begin position="704"/>
        <end position="713"/>
    </location>
</feature>
<gene>
    <name evidence="11" type="ORF">K432DRAFT_403756</name>
</gene>
<keyword evidence="3" id="KW-0540">Nuclease</keyword>
<dbReference type="InterPro" id="IPR010997">
    <property type="entry name" value="HRDC-like_sf"/>
</dbReference>
<evidence type="ECO:0000256" key="3">
    <source>
        <dbReference type="ARBA" id="ARBA00022722"/>
    </source>
</evidence>
<evidence type="ECO:0000256" key="9">
    <source>
        <dbReference type="SAM" id="MobiDB-lite"/>
    </source>
</evidence>
<feature type="compositionally biased region" description="Basic residues" evidence="9">
    <location>
        <begin position="719"/>
        <end position="734"/>
    </location>
</feature>
<organism evidence="11 12">
    <name type="scientific">Lepidopterella palustris CBS 459.81</name>
    <dbReference type="NCBI Taxonomy" id="1314670"/>
    <lineage>
        <taxon>Eukaryota</taxon>
        <taxon>Fungi</taxon>
        <taxon>Dikarya</taxon>
        <taxon>Ascomycota</taxon>
        <taxon>Pezizomycotina</taxon>
        <taxon>Dothideomycetes</taxon>
        <taxon>Pleosporomycetidae</taxon>
        <taxon>Mytilinidiales</taxon>
        <taxon>Argynnaceae</taxon>
        <taxon>Lepidopterella</taxon>
    </lineage>
</organism>
<reference evidence="11 12" key="1">
    <citation type="journal article" date="2016" name="Nat. Commun.">
        <title>Ectomycorrhizal ecology is imprinted in the genome of the dominant symbiotic fungus Cenococcum geophilum.</title>
        <authorList>
            <consortium name="DOE Joint Genome Institute"/>
            <person name="Peter M."/>
            <person name="Kohler A."/>
            <person name="Ohm R.A."/>
            <person name="Kuo A."/>
            <person name="Krutzmann J."/>
            <person name="Morin E."/>
            <person name="Arend M."/>
            <person name="Barry K.W."/>
            <person name="Binder M."/>
            <person name="Choi C."/>
            <person name="Clum A."/>
            <person name="Copeland A."/>
            <person name="Grisel N."/>
            <person name="Haridas S."/>
            <person name="Kipfer T."/>
            <person name="LaButti K."/>
            <person name="Lindquist E."/>
            <person name="Lipzen A."/>
            <person name="Maire R."/>
            <person name="Meier B."/>
            <person name="Mihaltcheva S."/>
            <person name="Molinier V."/>
            <person name="Murat C."/>
            <person name="Poggeler S."/>
            <person name="Quandt C.A."/>
            <person name="Sperisen C."/>
            <person name="Tritt A."/>
            <person name="Tisserant E."/>
            <person name="Crous P.W."/>
            <person name="Henrissat B."/>
            <person name="Nehls U."/>
            <person name="Egli S."/>
            <person name="Spatafora J.W."/>
            <person name="Grigoriev I.V."/>
            <person name="Martin F.M."/>
        </authorList>
    </citation>
    <scope>NUCLEOTIDE SEQUENCE [LARGE SCALE GENOMIC DNA]</scope>
    <source>
        <strain evidence="11 12">CBS 459.81</strain>
    </source>
</reference>
<keyword evidence="2" id="KW-0698">rRNA processing</keyword>
<evidence type="ECO:0000313" key="12">
    <source>
        <dbReference type="Proteomes" id="UP000250266"/>
    </source>
</evidence>
<name>A0A8E2EDC2_9PEZI</name>
<keyword evidence="12" id="KW-1185">Reference proteome</keyword>
<protein>
    <recommendedName>
        <fullName evidence="10">HRDC domain-containing protein</fullName>
    </recommendedName>
</protein>
<dbReference type="GO" id="GO:0000176">
    <property type="term" value="C:nuclear exosome (RNase complex)"/>
    <property type="evidence" value="ECO:0007669"/>
    <property type="project" value="InterPro"/>
</dbReference>
<evidence type="ECO:0000256" key="5">
    <source>
        <dbReference type="ARBA" id="ARBA00022835"/>
    </source>
</evidence>
<dbReference type="InterPro" id="IPR036397">
    <property type="entry name" value="RNaseH_sf"/>
</dbReference>
<dbReference type="InterPro" id="IPR044876">
    <property type="entry name" value="HRDC_dom_sf"/>
</dbReference>
<dbReference type="GO" id="GO:0071036">
    <property type="term" value="P:nuclear polyadenylation-dependent snoRNA catabolic process"/>
    <property type="evidence" value="ECO:0007669"/>
    <property type="project" value="TreeGrafter"/>
</dbReference>
<dbReference type="Gene3D" id="1.10.150.80">
    <property type="entry name" value="HRDC domain"/>
    <property type="match status" value="1"/>
</dbReference>
<comment type="similarity">
    <text evidence="8">Belongs to the exosome component 10/RRP6 family.</text>
</comment>
<dbReference type="SMART" id="SM00341">
    <property type="entry name" value="HRDC"/>
    <property type="match status" value="1"/>
</dbReference>
<dbReference type="OrthoDB" id="2250022at2759"/>
<dbReference type="PANTHER" id="PTHR12124">
    <property type="entry name" value="POLYMYOSITIS/SCLERODERMA AUTOANTIGEN-RELATED"/>
    <property type="match status" value="1"/>
</dbReference>
<evidence type="ECO:0000259" key="10">
    <source>
        <dbReference type="PROSITE" id="PS50967"/>
    </source>
</evidence>
<dbReference type="GO" id="GO:0071044">
    <property type="term" value="P:histone mRNA catabolic process"/>
    <property type="evidence" value="ECO:0007669"/>
    <property type="project" value="TreeGrafter"/>
</dbReference>
<dbReference type="GO" id="GO:0005730">
    <property type="term" value="C:nucleolus"/>
    <property type="evidence" value="ECO:0007669"/>
    <property type="project" value="TreeGrafter"/>
</dbReference>
<dbReference type="Pfam" id="PF01612">
    <property type="entry name" value="DNA_pol_A_exo1"/>
    <property type="match status" value="1"/>
</dbReference>
<dbReference type="Pfam" id="PF08066">
    <property type="entry name" value="PMC2NT"/>
    <property type="match status" value="1"/>
</dbReference>
<dbReference type="GO" id="GO:0071051">
    <property type="term" value="P:poly(A)-dependent snoRNA 3'-end processing"/>
    <property type="evidence" value="ECO:0007669"/>
    <property type="project" value="TreeGrafter"/>
</dbReference>
<feature type="domain" description="HRDC" evidence="10">
    <location>
        <begin position="449"/>
        <end position="529"/>
    </location>
</feature>
<dbReference type="Proteomes" id="UP000250266">
    <property type="component" value="Unassembled WGS sequence"/>
</dbReference>
<dbReference type="GO" id="GO:0071039">
    <property type="term" value="P:nuclear polyadenylation-dependent CUT catabolic process"/>
    <property type="evidence" value="ECO:0007669"/>
    <property type="project" value="TreeGrafter"/>
</dbReference>
<dbReference type="InterPro" id="IPR012588">
    <property type="entry name" value="Exosome-assoc_fac_Rrp6_N"/>
</dbReference>
<dbReference type="Gene3D" id="3.30.420.10">
    <property type="entry name" value="Ribonuclease H-like superfamily/Ribonuclease H"/>
    <property type="match status" value="1"/>
</dbReference>